<gene>
    <name evidence="7" type="ORF">E4K65_15080</name>
</gene>
<proteinExistence type="predicted"/>
<dbReference type="PANTHER" id="PTHR42852">
    <property type="entry name" value="THIOL:DISULFIDE INTERCHANGE PROTEIN DSBE"/>
    <property type="match status" value="1"/>
</dbReference>
<dbReference type="PANTHER" id="PTHR42852:SF6">
    <property type="entry name" value="THIOL:DISULFIDE INTERCHANGE PROTEIN DSBE"/>
    <property type="match status" value="1"/>
</dbReference>
<comment type="subcellular location">
    <subcellularLocation>
        <location evidence="1">Cell envelope</location>
    </subcellularLocation>
</comment>
<name>A0A4Y9LXK1_9BRAD</name>
<evidence type="ECO:0000313" key="8">
    <source>
        <dbReference type="Proteomes" id="UP000297966"/>
    </source>
</evidence>
<dbReference type="AlphaFoldDB" id="A0A4Y9LXK1"/>
<keyword evidence="8" id="KW-1185">Reference proteome</keyword>
<dbReference type="GO" id="GO:0016209">
    <property type="term" value="F:antioxidant activity"/>
    <property type="evidence" value="ECO:0007669"/>
    <property type="project" value="InterPro"/>
</dbReference>
<feature type="domain" description="Thioredoxin" evidence="6">
    <location>
        <begin position="54"/>
        <end position="201"/>
    </location>
</feature>
<keyword evidence="3" id="KW-1015">Disulfide bond</keyword>
<feature type="chain" id="PRO_5021319854" evidence="5">
    <location>
        <begin position="26"/>
        <end position="201"/>
    </location>
</feature>
<sequence>MREKPRARGAILSRRALLMAAPAILAPPRASRAQGGDPAWPPVFEAGRSQFTVVRPRATMPQLRLQDVQGKDVVLTARPGRITLVNFWATWCAACRLDLPVLASLAGSRPDRLDVVAICTDTKDLRKIRAFLGGLAVQNLACYVDAYATAAEASASVFPLVGMPVTYLVGASNHVEGYITGAPDWLSPAGARLLQFYREQA</sequence>
<dbReference type="Gene3D" id="3.40.30.10">
    <property type="entry name" value="Glutaredoxin"/>
    <property type="match status" value="1"/>
</dbReference>
<keyword evidence="2" id="KW-0201">Cytochrome c-type biogenesis</keyword>
<organism evidence="7 8">
    <name type="scientific">Bradyrhizobium niftali</name>
    <dbReference type="NCBI Taxonomy" id="2560055"/>
    <lineage>
        <taxon>Bacteria</taxon>
        <taxon>Pseudomonadati</taxon>
        <taxon>Pseudomonadota</taxon>
        <taxon>Alphaproteobacteria</taxon>
        <taxon>Hyphomicrobiales</taxon>
        <taxon>Nitrobacteraceae</taxon>
        <taxon>Bradyrhizobium</taxon>
    </lineage>
</organism>
<feature type="signal peptide" evidence="5">
    <location>
        <begin position="1"/>
        <end position="25"/>
    </location>
</feature>
<reference evidence="7 8" key="1">
    <citation type="submission" date="2019-03" db="EMBL/GenBank/DDBJ databases">
        <title>Bradyrhizobium diversity isolated from nodules of Chamaecrista fasciculata.</title>
        <authorList>
            <person name="Klepa M.S."/>
            <person name="Urquiaga M.O."/>
            <person name="Hungria M."/>
            <person name="Delamuta J.R."/>
        </authorList>
    </citation>
    <scope>NUCLEOTIDE SEQUENCE [LARGE SCALE GENOMIC DNA]</scope>
    <source>
        <strain evidence="7 8">CNPSo 3448</strain>
    </source>
</reference>
<dbReference type="Pfam" id="PF00578">
    <property type="entry name" value="AhpC-TSA"/>
    <property type="match status" value="1"/>
</dbReference>
<dbReference type="InterPro" id="IPR050553">
    <property type="entry name" value="Thioredoxin_ResA/DsbE_sf"/>
</dbReference>
<comment type="caution">
    <text evidence="7">The sequence shown here is derived from an EMBL/GenBank/DDBJ whole genome shotgun (WGS) entry which is preliminary data.</text>
</comment>
<evidence type="ECO:0000256" key="3">
    <source>
        <dbReference type="ARBA" id="ARBA00023157"/>
    </source>
</evidence>
<keyword evidence="5" id="KW-0732">Signal</keyword>
<dbReference type="Proteomes" id="UP000297966">
    <property type="component" value="Unassembled WGS sequence"/>
</dbReference>
<dbReference type="InterPro" id="IPR000866">
    <property type="entry name" value="AhpC/TSA"/>
</dbReference>
<keyword evidence="4" id="KW-0676">Redox-active center</keyword>
<dbReference type="InterPro" id="IPR013766">
    <property type="entry name" value="Thioredoxin_domain"/>
</dbReference>
<dbReference type="RefSeq" id="WP_135174847.1">
    <property type="nucleotide sequence ID" value="NZ_SPQT01000007.1"/>
</dbReference>
<dbReference type="CDD" id="cd02966">
    <property type="entry name" value="TlpA_like_family"/>
    <property type="match status" value="1"/>
</dbReference>
<evidence type="ECO:0000259" key="6">
    <source>
        <dbReference type="PROSITE" id="PS51352"/>
    </source>
</evidence>
<dbReference type="PROSITE" id="PS51352">
    <property type="entry name" value="THIOREDOXIN_2"/>
    <property type="match status" value="1"/>
</dbReference>
<dbReference type="InterPro" id="IPR017937">
    <property type="entry name" value="Thioredoxin_CS"/>
</dbReference>
<evidence type="ECO:0000256" key="5">
    <source>
        <dbReference type="SAM" id="SignalP"/>
    </source>
</evidence>
<dbReference type="SUPFAM" id="SSF52833">
    <property type="entry name" value="Thioredoxin-like"/>
    <property type="match status" value="1"/>
</dbReference>
<dbReference type="GO" id="GO:0015036">
    <property type="term" value="F:disulfide oxidoreductase activity"/>
    <property type="evidence" value="ECO:0007669"/>
    <property type="project" value="UniProtKB-ARBA"/>
</dbReference>
<evidence type="ECO:0000256" key="2">
    <source>
        <dbReference type="ARBA" id="ARBA00022748"/>
    </source>
</evidence>
<dbReference type="InterPro" id="IPR036249">
    <property type="entry name" value="Thioredoxin-like_sf"/>
</dbReference>
<accession>A0A4Y9LXK1</accession>
<evidence type="ECO:0000256" key="1">
    <source>
        <dbReference type="ARBA" id="ARBA00004196"/>
    </source>
</evidence>
<dbReference type="OrthoDB" id="9799347at2"/>
<evidence type="ECO:0000256" key="4">
    <source>
        <dbReference type="ARBA" id="ARBA00023284"/>
    </source>
</evidence>
<dbReference type="GO" id="GO:0030313">
    <property type="term" value="C:cell envelope"/>
    <property type="evidence" value="ECO:0007669"/>
    <property type="project" value="UniProtKB-SubCell"/>
</dbReference>
<evidence type="ECO:0000313" key="7">
    <source>
        <dbReference type="EMBL" id="TFV47566.1"/>
    </source>
</evidence>
<dbReference type="PROSITE" id="PS00194">
    <property type="entry name" value="THIOREDOXIN_1"/>
    <property type="match status" value="1"/>
</dbReference>
<dbReference type="GO" id="GO:0017004">
    <property type="term" value="P:cytochrome complex assembly"/>
    <property type="evidence" value="ECO:0007669"/>
    <property type="project" value="UniProtKB-KW"/>
</dbReference>
<dbReference type="EMBL" id="SPQT01000007">
    <property type="protein sequence ID" value="TFV47566.1"/>
    <property type="molecule type" value="Genomic_DNA"/>
</dbReference>
<protein>
    <submittedName>
        <fullName evidence="7">TlpA family protein disulfide reductase</fullName>
    </submittedName>
</protein>